<evidence type="ECO:0000313" key="1">
    <source>
        <dbReference type="EMBL" id="KPH74615.1"/>
    </source>
</evidence>
<accession>A0ABR5MIY4</accession>
<dbReference type="Pfam" id="PF06949">
    <property type="entry name" value="DUF1292"/>
    <property type="match status" value="1"/>
</dbReference>
<dbReference type="RefSeq" id="WP_047184022.1">
    <property type="nucleotide sequence ID" value="NZ_JAHHXM010000030.1"/>
</dbReference>
<keyword evidence="2" id="KW-1185">Reference proteome</keyword>
<reference evidence="1 2" key="1">
    <citation type="submission" date="2015-07" db="EMBL/GenBank/DDBJ databases">
        <title>High-quality draft genome sequence of Oceanobacillus caeni HM6, a bacillus isolated from a human feces.</title>
        <authorList>
            <person name="Kumar J."/>
            <person name="Verma M.K."/>
            <person name="Pandey R."/>
            <person name="Bhambi M."/>
            <person name="Chauhan N."/>
        </authorList>
    </citation>
    <scope>NUCLEOTIDE SEQUENCE [LARGE SCALE GENOMIC DNA]</scope>
    <source>
        <strain evidence="1 2">HM6</strain>
    </source>
</reference>
<comment type="caution">
    <text evidence="1">The sequence shown here is derived from an EMBL/GenBank/DDBJ whole genome shotgun (WGS) entry which is preliminary data.</text>
</comment>
<dbReference type="InterPro" id="IPR009711">
    <property type="entry name" value="UPF0473"/>
</dbReference>
<protein>
    <submittedName>
        <fullName evidence="1">Cyclopropane-fatty-acyl-phospholipid synthase</fullName>
    </submittedName>
</protein>
<dbReference type="Proteomes" id="UP000037854">
    <property type="component" value="Unassembled WGS sequence"/>
</dbReference>
<sequence length="89" mass="10030">MEEVTVGEIFTIVDESEEENSVEVLAKVTIEGTNYVAVSFLDDVQEETEEDIDIFFLKIDEDGDIAAIESDEEFEKVSEAFDALLDDEE</sequence>
<evidence type="ECO:0000313" key="2">
    <source>
        <dbReference type="Proteomes" id="UP000037854"/>
    </source>
</evidence>
<name>A0ABR5MIY4_9BACI</name>
<gene>
    <name evidence="1" type="ORF">AFL42_09745</name>
</gene>
<proteinExistence type="predicted"/>
<organism evidence="1 2">
    <name type="scientific">Oceanobacillus caeni</name>
    <dbReference type="NCBI Taxonomy" id="405946"/>
    <lineage>
        <taxon>Bacteria</taxon>
        <taxon>Bacillati</taxon>
        <taxon>Bacillota</taxon>
        <taxon>Bacilli</taxon>
        <taxon>Bacillales</taxon>
        <taxon>Bacillaceae</taxon>
        <taxon>Oceanobacillus</taxon>
    </lineage>
</organism>
<dbReference type="EMBL" id="LGTK01000029">
    <property type="protein sequence ID" value="KPH74615.1"/>
    <property type="molecule type" value="Genomic_DNA"/>
</dbReference>